<protein>
    <recommendedName>
        <fullName evidence="4">Membrane protein YfhO</fullName>
    </recommendedName>
</protein>
<evidence type="ECO:0000313" key="2">
    <source>
        <dbReference type="EMBL" id="MFC4201052.1"/>
    </source>
</evidence>
<proteinExistence type="predicted"/>
<organism evidence="2 3">
    <name type="scientific">Candidimonas humi</name>
    <dbReference type="NCBI Taxonomy" id="683355"/>
    <lineage>
        <taxon>Bacteria</taxon>
        <taxon>Pseudomonadati</taxon>
        <taxon>Pseudomonadota</taxon>
        <taxon>Betaproteobacteria</taxon>
        <taxon>Burkholderiales</taxon>
        <taxon>Alcaligenaceae</taxon>
        <taxon>Candidimonas</taxon>
    </lineage>
</organism>
<dbReference type="RefSeq" id="WP_217963604.1">
    <property type="nucleotide sequence ID" value="NZ_JAHTBN010000002.1"/>
</dbReference>
<evidence type="ECO:0000313" key="3">
    <source>
        <dbReference type="Proteomes" id="UP001595848"/>
    </source>
</evidence>
<feature type="transmembrane region" description="Helical" evidence="1">
    <location>
        <begin position="411"/>
        <end position="432"/>
    </location>
</feature>
<comment type="caution">
    <text evidence="2">The sequence shown here is derived from an EMBL/GenBank/DDBJ whole genome shotgun (WGS) entry which is preliminary data.</text>
</comment>
<evidence type="ECO:0008006" key="4">
    <source>
        <dbReference type="Google" id="ProtNLM"/>
    </source>
</evidence>
<gene>
    <name evidence="2" type="ORF">ACFOY1_08805</name>
</gene>
<keyword evidence="1" id="KW-1133">Transmembrane helix</keyword>
<dbReference type="Proteomes" id="UP001595848">
    <property type="component" value="Unassembled WGS sequence"/>
</dbReference>
<feature type="transmembrane region" description="Helical" evidence="1">
    <location>
        <begin position="132"/>
        <end position="153"/>
    </location>
</feature>
<feature type="transmembrane region" description="Helical" evidence="1">
    <location>
        <begin position="319"/>
        <end position="339"/>
    </location>
</feature>
<feature type="transmembrane region" description="Helical" evidence="1">
    <location>
        <begin position="796"/>
        <end position="819"/>
    </location>
</feature>
<feature type="transmembrane region" description="Helical" evidence="1">
    <location>
        <begin position="232"/>
        <end position="249"/>
    </location>
</feature>
<dbReference type="EMBL" id="JBHSBV010000003">
    <property type="protein sequence ID" value="MFC4201052.1"/>
    <property type="molecule type" value="Genomic_DNA"/>
</dbReference>
<feature type="transmembrane region" description="Helical" evidence="1">
    <location>
        <begin position="384"/>
        <end position="404"/>
    </location>
</feature>
<accession>A0ABV8NZV5</accession>
<feature type="transmembrane region" description="Helical" evidence="1">
    <location>
        <begin position="20"/>
        <end position="41"/>
    </location>
</feature>
<feature type="transmembrane region" description="Helical" evidence="1">
    <location>
        <begin position="346"/>
        <end position="364"/>
    </location>
</feature>
<name>A0ABV8NZV5_9BURK</name>
<feature type="transmembrane region" description="Helical" evidence="1">
    <location>
        <begin position="160"/>
        <end position="177"/>
    </location>
</feature>
<sequence length="826" mass="91996">MMIIKKIVSNLLNKQHSSLYGRLAVACVLVLSILIIGVNPFKQVLAPMDLMHTVQGWGKGDGAVVNPERSDILDFYLPRWRYFRWEIRKEHRIPIWNPIAEDGSYGIQEPSQFGINLPFLVYALWPDEPSGYTLAIIGNFLFGALGAYLLLVFMFGSRCAAIFGAITFAFSGFNIAWAYWPHAVTNACIPWVLASILRYWQEGKLRWSFIFMASVFLLGVGGFPFVSLLGCFSATAFVLVLLVSAIRNGEMSRVYWRRLACLAIAGIGAIALAAPGLNLLLGTLNHTDLTYRAGGTMLSSEDLLHLIGVDSGSRITVEKTFFCGTLAAIFSIFSFLLIYWRPNKNAMLGGLIVLFVLATAYGMAPDDIVQHIPFFDMNPWSRVGALIGLAFAILSAYFLSFVMGRLREGKWYVYGLLAYSFALIFQTGQLAYQFGIYNSKPLRSDFLPSSSSISYLAKNLKPLQSVVADGSFLFSGTLGNYRIPELLGHGFRTKSQQQVIERIAPLSQASETASLVDCANIVPGEMDAIYAGVRFYAVKSPCVLSVFQISGPEHKPSPDLNNGPLRGRIVVDKDLIVNYIRILLATYNQVYSGYDVKFELYKGADKVAHSMLAASDVSDNQYGQFDFPAQIELTPGSYDYTISLEKAKNSSPLSVWMVPSLKGMSYMADGERYSGAPDMSFNRIRKFKNHPKIFFHNGVQIIENPEVKGSGYYVASMDGLPEAVYSDVSLLKYSPDDFDLLYSGGNKGWVVAPMRYLKGWRAEINGRPASMSLFRGLFPAVYVSGATKVRFYYHPIGFYVMGEICLGILFMCFALLFLFREKNKYR</sequence>
<keyword evidence="1" id="KW-0812">Transmembrane</keyword>
<keyword evidence="3" id="KW-1185">Reference proteome</keyword>
<keyword evidence="1" id="KW-0472">Membrane</keyword>
<feature type="transmembrane region" description="Helical" evidence="1">
    <location>
        <begin position="261"/>
        <end position="281"/>
    </location>
</feature>
<reference evidence="3" key="1">
    <citation type="journal article" date="2019" name="Int. J. Syst. Evol. Microbiol.">
        <title>The Global Catalogue of Microorganisms (GCM) 10K type strain sequencing project: providing services to taxonomists for standard genome sequencing and annotation.</title>
        <authorList>
            <consortium name="The Broad Institute Genomics Platform"/>
            <consortium name="The Broad Institute Genome Sequencing Center for Infectious Disease"/>
            <person name="Wu L."/>
            <person name="Ma J."/>
        </authorList>
    </citation>
    <scope>NUCLEOTIDE SEQUENCE [LARGE SCALE GENOMIC DNA]</scope>
    <source>
        <strain evidence="3">LMG 24813</strain>
    </source>
</reference>
<evidence type="ECO:0000256" key="1">
    <source>
        <dbReference type="SAM" id="Phobius"/>
    </source>
</evidence>